<keyword evidence="1" id="KW-0812">Transmembrane</keyword>
<evidence type="ECO:0008006" key="4">
    <source>
        <dbReference type="Google" id="ProtNLM"/>
    </source>
</evidence>
<gene>
    <name evidence="2" type="ORF">MtrunA17_Chr7g0272041</name>
</gene>
<evidence type="ECO:0000256" key="1">
    <source>
        <dbReference type="SAM" id="Phobius"/>
    </source>
</evidence>
<reference evidence="3" key="1">
    <citation type="journal article" date="2018" name="Nat. Plants">
        <title>Whole-genome landscape of Medicago truncatula symbiotic genes.</title>
        <authorList>
            <person name="Pecrix Y."/>
            <person name="Staton S.E."/>
            <person name="Sallet E."/>
            <person name="Lelandais-Briere C."/>
            <person name="Moreau S."/>
            <person name="Carrere S."/>
            <person name="Blein T."/>
            <person name="Jardinaud M.F."/>
            <person name="Latrasse D."/>
            <person name="Zouine M."/>
            <person name="Zahm M."/>
            <person name="Kreplak J."/>
            <person name="Mayjonade B."/>
            <person name="Satge C."/>
            <person name="Perez M."/>
            <person name="Cauet S."/>
            <person name="Marande W."/>
            <person name="Chantry-Darmon C."/>
            <person name="Lopez-Roques C."/>
            <person name="Bouchez O."/>
            <person name="Berard A."/>
            <person name="Debelle F."/>
            <person name="Munos S."/>
            <person name="Bendahmane A."/>
            <person name="Berges H."/>
            <person name="Niebel A."/>
            <person name="Buitink J."/>
            <person name="Frugier F."/>
            <person name="Benhamed M."/>
            <person name="Crespi M."/>
            <person name="Gouzy J."/>
            <person name="Gamas P."/>
        </authorList>
    </citation>
    <scope>NUCLEOTIDE SEQUENCE [LARGE SCALE GENOMIC DNA]</scope>
    <source>
        <strain evidence="3">cv. Jemalong A17</strain>
    </source>
</reference>
<feature type="transmembrane region" description="Helical" evidence="1">
    <location>
        <begin position="61"/>
        <end position="85"/>
    </location>
</feature>
<sequence length="92" mass="10708">MNAVIFLPFCNLPHRQCNLHERLFFFHFVKVIFLPFEDDHLITSTKTKIPLLVGEEPLTSLWGLTPAVLILKPMYILVILGCYIFKGTLEYK</sequence>
<accession>A0A396HE93</accession>
<proteinExistence type="predicted"/>
<keyword evidence="1" id="KW-1133">Transmembrane helix</keyword>
<keyword evidence="1" id="KW-0472">Membrane</keyword>
<dbReference type="EMBL" id="PSQE01000007">
    <property type="protein sequence ID" value="RHN49207.1"/>
    <property type="molecule type" value="Genomic_DNA"/>
</dbReference>
<dbReference type="Gramene" id="rna44013">
    <property type="protein sequence ID" value="RHN49207.1"/>
    <property type="gene ID" value="gene44013"/>
</dbReference>
<evidence type="ECO:0000313" key="2">
    <source>
        <dbReference type="EMBL" id="RHN49207.1"/>
    </source>
</evidence>
<protein>
    <recommendedName>
        <fullName evidence="4">Transmembrane protein</fullName>
    </recommendedName>
</protein>
<evidence type="ECO:0000313" key="3">
    <source>
        <dbReference type="Proteomes" id="UP000265566"/>
    </source>
</evidence>
<comment type="caution">
    <text evidence="2">The sequence shown here is derived from an EMBL/GenBank/DDBJ whole genome shotgun (WGS) entry which is preliminary data.</text>
</comment>
<organism evidence="2 3">
    <name type="scientific">Medicago truncatula</name>
    <name type="common">Barrel medic</name>
    <name type="synonym">Medicago tribuloides</name>
    <dbReference type="NCBI Taxonomy" id="3880"/>
    <lineage>
        <taxon>Eukaryota</taxon>
        <taxon>Viridiplantae</taxon>
        <taxon>Streptophyta</taxon>
        <taxon>Embryophyta</taxon>
        <taxon>Tracheophyta</taxon>
        <taxon>Spermatophyta</taxon>
        <taxon>Magnoliopsida</taxon>
        <taxon>eudicotyledons</taxon>
        <taxon>Gunneridae</taxon>
        <taxon>Pentapetalae</taxon>
        <taxon>rosids</taxon>
        <taxon>fabids</taxon>
        <taxon>Fabales</taxon>
        <taxon>Fabaceae</taxon>
        <taxon>Papilionoideae</taxon>
        <taxon>50 kb inversion clade</taxon>
        <taxon>NPAAA clade</taxon>
        <taxon>Hologalegina</taxon>
        <taxon>IRL clade</taxon>
        <taxon>Trifolieae</taxon>
        <taxon>Medicago</taxon>
    </lineage>
</organism>
<dbReference type="Proteomes" id="UP000265566">
    <property type="component" value="Chromosome 7"/>
</dbReference>
<name>A0A396HE93_MEDTR</name>
<dbReference type="AlphaFoldDB" id="A0A396HE93"/>